<dbReference type="PRINTS" id="PR00404">
    <property type="entry name" value="MADSDOMAIN"/>
</dbReference>
<dbReference type="AlphaFoldDB" id="A0A4Q9KYJ3"/>
<dbReference type="InterPro" id="IPR050142">
    <property type="entry name" value="MADS-box/MEF2_TF"/>
</dbReference>
<dbReference type="GO" id="GO:0005634">
    <property type="term" value="C:nucleus"/>
    <property type="evidence" value="ECO:0007669"/>
    <property type="project" value="UniProtKB-SubCell"/>
</dbReference>
<dbReference type="InterPro" id="IPR036879">
    <property type="entry name" value="TF_MADSbox_sf"/>
</dbReference>
<sequence>MTDRKKKIPRRDNEDNQYHQEGQPPYKIMDEDIPRHHYPEYMDGYQENIPENYHYRRYNYGFEQRPYRQDLERFQSPYPEYYNPPPYRKGGMVSAPPESKESSSSDSDTDTKKRKTGRKKINMAYIEGKNKRSVTFSKRKKGIMKKAYELNVLTGTQILLLVASESGHVYTFATSKLRPIISKHENLIQQCLNAPNTPETNNYDIKNEDVPYEKEDYYKDNYYNQGYDYYNGFEGKN</sequence>
<dbReference type="Pfam" id="PF00319">
    <property type="entry name" value="SRF-TF"/>
    <property type="match status" value="1"/>
</dbReference>
<dbReference type="VEuPathDB" id="MicrosporidiaDB:CWI36_0349p0010"/>
<dbReference type="STRING" id="148818.A0A4Q9KYJ3"/>
<evidence type="ECO:0000313" key="11">
    <source>
        <dbReference type="Proteomes" id="UP000293045"/>
    </source>
</evidence>
<dbReference type="EMBL" id="PIXR01001800">
    <property type="protein sequence ID" value="TBU00063.1"/>
    <property type="molecule type" value="Genomic_DNA"/>
</dbReference>
<proteinExistence type="predicted"/>
<dbReference type="Proteomes" id="UP000293045">
    <property type="component" value="Unassembled WGS sequence"/>
</dbReference>
<dbReference type="SUPFAM" id="SSF55455">
    <property type="entry name" value="SRF-like"/>
    <property type="match status" value="1"/>
</dbReference>
<evidence type="ECO:0000313" key="10">
    <source>
        <dbReference type="Proteomes" id="UP000291404"/>
    </source>
</evidence>
<dbReference type="GO" id="GO:0000981">
    <property type="term" value="F:DNA-binding transcription factor activity, RNA polymerase II-specific"/>
    <property type="evidence" value="ECO:0007669"/>
    <property type="project" value="InterPro"/>
</dbReference>
<dbReference type="GO" id="GO:0000987">
    <property type="term" value="F:cis-regulatory region sequence-specific DNA binding"/>
    <property type="evidence" value="ECO:0007669"/>
    <property type="project" value="InterPro"/>
</dbReference>
<evidence type="ECO:0000256" key="3">
    <source>
        <dbReference type="ARBA" id="ARBA00023125"/>
    </source>
</evidence>
<dbReference type="InterPro" id="IPR002100">
    <property type="entry name" value="TF_MADSbox"/>
</dbReference>
<dbReference type="PROSITE" id="PS50066">
    <property type="entry name" value="MADS_BOX_2"/>
    <property type="match status" value="1"/>
</dbReference>
<evidence type="ECO:0000256" key="5">
    <source>
        <dbReference type="ARBA" id="ARBA00023242"/>
    </source>
</evidence>
<accession>A0A4Q9KYJ3</accession>
<evidence type="ECO:0000256" key="2">
    <source>
        <dbReference type="ARBA" id="ARBA00023015"/>
    </source>
</evidence>
<feature type="region of interest" description="Disordered" evidence="6">
    <location>
        <begin position="1"/>
        <end position="32"/>
    </location>
</feature>
<comment type="subcellular location">
    <subcellularLocation>
        <location evidence="1">Nucleus</location>
    </subcellularLocation>
</comment>
<gene>
    <name evidence="9" type="ORF">CWI36_0349p0010</name>
    <name evidence="8" type="ORF">CWI39_1800p0010</name>
</gene>
<evidence type="ECO:0000256" key="1">
    <source>
        <dbReference type="ARBA" id="ARBA00004123"/>
    </source>
</evidence>
<name>A0A4Q9KYJ3_9MICR</name>
<dbReference type="VEuPathDB" id="MicrosporidiaDB:CWI39_1800p0010"/>
<evidence type="ECO:0000259" key="7">
    <source>
        <dbReference type="PROSITE" id="PS50066"/>
    </source>
</evidence>
<keyword evidence="5" id="KW-0539">Nucleus</keyword>
<dbReference type="Gene3D" id="3.40.1810.10">
    <property type="entry name" value="Transcription factor, MADS-box"/>
    <property type="match status" value="1"/>
</dbReference>
<dbReference type="Proteomes" id="UP000291404">
    <property type="component" value="Unassembled WGS sequence"/>
</dbReference>
<dbReference type="FunFam" id="3.40.1810.10:FF:000002">
    <property type="entry name" value="Serum response factor b"/>
    <property type="match status" value="1"/>
</dbReference>
<protein>
    <submittedName>
        <fullName evidence="8">MADS box-containing transcription factor</fullName>
    </submittedName>
</protein>
<dbReference type="SMART" id="SM00432">
    <property type="entry name" value="MADS"/>
    <property type="match status" value="1"/>
</dbReference>
<evidence type="ECO:0000256" key="4">
    <source>
        <dbReference type="ARBA" id="ARBA00023163"/>
    </source>
</evidence>
<dbReference type="CDD" id="cd00266">
    <property type="entry name" value="MADS_SRF_like"/>
    <property type="match status" value="1"/>
</dbReference>
<keyword evidence="2" id="KW-0805">Transcription regulation</keyword>
<dbReference type="GO" id="GO:0045944">
    <property type="term" value="P:positive regulation of transcription by RNA polymerase II"/>
    <property type="evidence" value="ECO:0007669"/>
    <property type="project" value="InterPro"/>
</dbReference>
<dbReference type="EMBL" id="PITI01000349">
    <property type="protein sequence ID" value="TBU06973.1"/>
    <property type="molecule type" value="Genomic_DNA"/>
</dbReference>
<evidence type="ECO:0000313" key="9">
    <source>
        <dbReference type="EMBL" id="TBU06973.1"/>
    </source>
</evidence>
<evidence type="ECO:0000256" key="6">
    <source>
        <dbReference type="SAM" id="MobiDB-lite"/>
    </source>
</evidence>
<comment type="caution">
    <text evidence="8">The sequence shown here is derived from an EMBL/GenBank/DDBJ whole genome shotgun (WGS) entry which is preliminary data.</text>
</comment>
<keyword evidence="4" id="KW-0804">Transcription</keyword>
<feature type="region of interest" description="Disordered" evidence="6">
    <location>
        <begin position="76"/>
        <end position="119"/>
    </location>
</feature>
<dbReference type="PANTHER" id="PTHR48019">
    <property type="entry name" value="SERUM RESPONSE FACTOR HOMOLOG"/>
    <property type="match status" value="1"/>
</dbReference>
<evidence type="ECO:0000313" key="8">
    <source>
        <dbReference type="EMBL" id="TBU00063.1"/>
    </source>
</evidence>
<reference evidence="10 11" key="1">
    <citation type="submission" date="2017-12" db="EMBL/GenBank/DDBJ databases">
        <authorList>
            <person name="Pombert J.-F."/>
            <person name="Haag K.L."/>
            <person name="Ebert D."/>
        </authorList>
    </citation>
    <scope>NUCLEOTIDE SEQUENCE [LARGE SCALE GENOMIC DNA]</scope>
    <source>
        <strain evidence="9">BE-OM-2</strain>
        <strain evidence="8">IL-BN-2</strain>
    </source>
</reference>
<feature type="domain" description="MADS-box" evidence="7">
    <location>
        <begin position="116"/>
        <end position="176"/>
    </location>
</feature>
<keyword evidence="10" id="KW-1185">Reference proteome</keyword>
<dbReference type="InterPro" id="IPR033897">
    <property type="entry name" value="SRF-like_MADS-box"/>
</dbReference>
<organism evidence="8 11">
    <name type="scientific">Hamiltosporidium magnivora</name>
    <dbReference type="NCBI Taxonomy" id="148818"/>
    <lineage>
        <taxon>Eukaryota</taxon>
        <taxon>Fungi</taxon>
        <taxon>Fungi incertae sedis</taxon>
        <taxon>Microsporidia</taxon>
        <taxon>Dubosqiidae</taxon>
        <taxon>Hamiltosporidium</taxon>
    </lineage>
</organism>
<keyword evidence="3" id="KW-0238">DNA-binding</keyword>
<dbReference type="GO" id="GO:0046983">
    <property type="term" value="F:protein dimerization activity"/>
    <property type="evidence" value="ECO:0007669"/>
    <property type="project" value="InterPro"/>
</dbReference>